<evidence type="ECO:0000313" key="7">
    <source>
        <dbReference type="EMBL" id="QMV41724.1"/>
    </source>
</evidence>
<dbReference type="GO" id="GO:0016874">
    <property type="term" value="F:ligase activity"/>
    <property type="evidence" value="ECO:0007669"/>
    <property type="project" value="UniProtKB-KW"/>
</dbReference>
<accession>A0A7G5BXP0</accession>
<dbReference type="AlphaFoldDB" id="A0A7G5BXP0"/>
<dbReference type="Pfam" id="PF04932">
    <property type="entry name" value="Wzy_C"/>
    <property type="match status" value="1"/>
</dbReference>
<dbReference type="KEGG" id="cchl:FPL14_11400"/>
<keyword evidence="3 5" id="KW-1133">Transmembrane helix</keyword>
<keyword evidence="7" id="KW-0436">Ligase</keyword>
<comment type="subcellular location">
    <subcellularLocation>
        <location evidence="1">Membrane</location>
        <topology evidence="1">Multi-pass membrane protein</topology>
    </subcellularLocation>
</comment>
<feature type="domain" description="O-antigen ligase-related" evidence="6">
    <location>
        <begin position="278"/>
        <end position="426"/>
    </location>
</feature>
<sequence length="759" mass="87026">MSRKTSTNNRLQWLQYIVLALIAAFFLFMPYNRGLFFGGQFTFEKPVYIGILFGSAIILIGSITLFKKEKMDLKIVIPLGLVLLLPLIYYVASINAISPHSATDATTIAWLWAVFFTLSIILKQFLKVNTKVVVNVLMFAGYIIVFVGFLNWFGHIEMKEAILQGRLSNVFQYPNTYAVYLMGLLFGQIFIVTNDDYGSRWWRVHAFMFVPVFTSLLLTLSRGAMIIFMFMLIIHLIFSSVNKQIKSLLHISIGVVGSIFVMSLLMRFSDHEVSAFYGWISILLISILVGLLIRLVEKKEAKEDSYLTKLIHFINHRWIIPSFTIIIVGIIGALVMFQSPILKILPDTLEKRVLSIEISDSSSSQRLTYYHDSLNLVKDYPIIGTGGGGWAKLYSQYQSYPYIGNQAHSFYMQLLDETGIIGIIILGLLLIYVYFIHIKGYFGTNEKDYSQVYMLIATPILIHSVIDFHMSFVYIAAIVFFCLGGMVAKVELPTKQGSKSQIVPMYIPGILLAVISIVIIIAMGRNIEAANYYKKALKQGSYEELTKAIDIKPNHPDFVSVAIGSMLQNYKNTNDEGLLNSAFDMIQKQRKIEQYNPILMQLEAQAWIAKREPRKANQLYEGWLQSRPWDMQHHELLVNQLYELGVSNQAWWDKAIEHYLKYKELFESQKDKYDSGLLLNMDLKIAQIYYNKGSYPELITLLGKHMISSRMSLQEYRPAFRLLLAATIKEESKNEKLYKSFTDIFPEEKIEIDKLTGEH</sequence>
<dbReference type="InterPro" id="IPR051533">
    <property type="entry name" value="WaaL-like"/>
</dbReference>
<dbReference type="SUPFAM" id="SSF48452">
    <property type="entry name" value="TPR-like"/>
    <property type="match status" value="1"/>
</dbReference>
<dbReference type="InterPro" id="IPR011990">
    <property type="entry name" value="TPR-like_helical_dom_sf"/>
</dbReference>
<feature type="transmembrane region" description="Helical" evidence="5">
    <location>
        <begin position="133"/>
        <end position="153"/>
    </location>
</feature>
<proteinExistence type="predicted"/>
<protein>
    <submittedName>
        <fullName evidence="7">O-antigen ligase family protein</fullName>
    </submittedName>
</protein>
<feature type="transmembrane region" description="Helical" evidence="5">
    <location>
        <begin position="449"/>
        <end position="466"/>
    </location>
</feature>
<keyword evidence="2 5" id="KW-0812">Transmembrane</keyword>
<feature type="transmembrane region" description="Helical" evidence="5">
    <location>
        <begin position="12"/>
        <end position="31"/>
    </location>
</feature>
<name>A0A7G5BXP0_9BACL</name>
<keyword evidence="4 5" id="KW-0472">Membrane</keyword>
<feature type="transmembrane region" description="Helical" evidence="5">
    <location>
        <begin position="201"/>
        <end position="218"/>
    </location>
</feature>
<feature type="transmembrane region" description="Helical" evidence="5">
    <location>
        <begin position="248"/>
        <end position="269"/>
    </location>
</feature>
<dbReference type="Gene3D" id="1.25.40.10">
    <property type="entry name" value="Tetratricopeptide repeat domain"/>
    <property type="match status" value="1"/>
</dbReference>
<feature type="transmembrane region" description="Helical" evidence="5">
    <location>
        <begin position="75"/>
        <end position="97"/>
    </location>
</feature>
<dbReference type="Proteomes" id="UP000515679">
    <property type="component" value="Chromosome"/>
</dbReference>
<feature type="transmembrane region" description="Helical" evidence="5">
    <location>
        <begin position="472"/>
        <end position="490"/>
    </location>
</feature>
<feature type="transmembrane region" description="Helical" evidence="5">
    <location>
        <begin position="502"/>
        <end position="524"/>
    </location>
</feature>
<feature type="transmembrane region" description="Helical" evidence="5">
    <location>
        <begin position="318"/>
        <end position="337"/>
    </location>
</feature>
<evidence type="ECO:0000256" key="5">
    <source>
        <dbReference type="SAM" id="Phobius"/>
    </source>
</evidence>
<evidence type="ECO:0000313" key="8">
    <source>
        <dbReference type="Proteomes" id="UP000515679"/>
    </source>
</evidence>
<dbReference type="GO" id="GO:0016020">
    <property type="term" value="C:membrane"/>
    <property type="evidence" value="ECO:0007669"/>
    <property type="project" value="UniProtKB-SubCell"/>
</dbReference>
<reference evidence="7 8" key="1">
    <citation type="submission" date="2019-07" db="EMBL/GenBank/DDBJ databases">
        <authorList>
            <person name="Kim J.K."/>
            <person name="Cheong H.-M."/>
            <person name="Choi Y."/>
            <person name="Hwang K.J."/>
            <person name="Lee S."/>
            <person name="Choi C."/>
        </authorList>
    </citation>
    <scope>NUCLEOTIDE SEQUENCE [LARGE SCALE GENOMIC DNA]</scope>
    <source>
        <strain evidence="7 8">KS 22</strain>
    </source>
</reference>
<evidence type="ECO:0000256" key="1">
    <source>
        <dbReference type="ARBA" id="ARBA00004141"/>
    </source>
</evidence>
<evidence type="ECO:0000256" key="3">
    <source>
        <dbReference type="ARBA" id="ARBA00022989"/>
    </source>
</evidence>
<organism evidence="7 8">
    <name type="scientific">Cohnella cholangitidis</name>
    <dbReference type="NCBI Taxonomy" id="2598458"/>
    <lineage>
        <taxon>Bacteria</taxon>
        <taxon>Bacillati</taxon>
        <taxon>Bacillota</taxon>
        <taxon>Bacilli</taxon>
        <taxon>Bacillales</taxon>
        <taxon>Paenibacillaceae</taxon>
        <taxon>Cohnella</taxon>
    </lineage>
</organism>
<dbReference type="InterPro" id="IPR007016">
    <property type="entry name" value="O-antigen_ligase-rel_domated"/>
</dbReference>
<feature type="transmembrane region" description="Helical" evidence="5">
    <location>
        <begin position="109"/>
        <end position="126"/>
    </location>
</feature>
<evidence type="ECO:0000256" key="4">
    <source>
        <dbReference type="ARBA" id="ARBA00023136"/>
    </source>
</evidence>
<feature type="transmembrane region" description="Helical" evidence="5">
    <location>
        <begin position="419"/>
        <end position="437"/>
    </location>
</feature>
<dbReference type="PANTHER" id="PTHR37422:SF13">
    <property type="entry name" value="LIPOPOLYSACCHARIDE BIOSYNTHESIS PROTEIN PA4999-RELATED"/>
    <property type="match status" value="1"/>
</dbReference>
<feature type="transmembrane region" description="Helical" evidence="5">
    <location>
        <begin position="275"/>
        <end position="297"/>
    </location>
</feature>
<dbReference type="RefSeq" id="WP_182303063.1">
    <property type="nucleotide sequence ID" value="NZ_CP041969.1"/>
</dbReference>
<feature type="transmembrane region" description="Helical" evidence="5">
    <location>
        <begin position="47"/>
        <end position="66"/>
    </location>
</feature>
<evidence type="ECO:0000259" key="6">
    <source>
        <dbReference type="Pfam" id="PF04932"/>
    </source>
</evidence>
<evidence type="ECO:0000256" key="2">
    <source>
        <dbReference type="ARBA" id="ARBA00022692"/>
    </source>
</evidence>
<dbReference type="PANTHER" id="PTHR37422">
    <property type="entry name" value="TEICHURONIC ACID BIOSYNTHESIS PROTEIN TUAE"/>
    <property type="match status" value="1"/>
</dbReference>
<gene>
    <name evidence="7" type="ORF">FPL14_11400</name>
</gene>
<feature type="transmembrane region" description="Helical" evidence="5">
    <location>
        <begin position="224"/>
        <end position="241"/>
    </location>
</feature>
<feature type="transmembrane region" description="Helical" evidence="5">
    <location>
        <begin position="177"/>
        <end position="194"/>
    </location>
</feature>
<keyword evidence="8" id="KW-1185">Reference proteome</keyword>
<dbReference type="EMBL" id="CP041969">
    <property type="protein sequence ID" value="QMV41724.1"/>
    <property type="molecule type" value="Genomic_DNA"/>
</dbReference>